<evidence type="ECO:0000313" key="2">
    <source>
        <dbReference type="Proteomes" id="UP000198662"/>
    </source>
</evidence>
<dbReference type="Proteomes" id="UP000198662">
    <property type="component" value="Unassembled WGS sequence"/>
</dbReference>
<proteinExistence type="predicted"/>
<organism evidence="1 2">
    <name type="scientific">Glycomyces sambucus</name>
    <dbReference type="NCBI Taxonomy" id="380244"/>
    <lineage>
        <taxon>Bacteria</taxon>
        <taxon>Bacillati</taxon>
        <taxon>Actinomycetota</taxon>
        <taxon>Actinomycetes</taxon>
        <taxon>Glycomycetales</taxon>
        <taxon>Glycomycetaceae</taxon>
        <taxon>Glycomyces</taxon>
    </lineage>
</organism>
<keyword evidence="2" id="KW-1185">Reference proteome</keyword>
<dbReference type="Pfam" id="PF11253">
    <property type="entry name" value="DUF3052"/>
    <property type="match status" value="1"/>
</dbReference>
<dbReference type="STRING" id="380244.SAMN05216298_0884"/>
<sequence>MLYSICCGSQSDALWHPTYGGDKVNAPSSPVDVSSVVQRLGLDGVEAVMEIGFDTDVDAALRTAVIEAVGELLDEDSDEIVNAVLLWCRVEDGDLVDLLLDARDPLADDGVVWLLTPKAGRPGHIDPADVEDSAEQAGLKSTKTLNASPDWVASRMVVARR</sequence>
<evidence type="ECO:0000313" key="1">
    <source>
        <dbReference type="EMBL" id="SDK63027.1"/>
    </source>
</evidence>
<name>A0A1G9DGM5_9ACTN</name>
<accession>A0A1G9DGM5</accession>
<dbReference type="EMBL" id="FNGF01000001">
    <property type="protein sequence ID" value="SDK63027.1"/>
    <property type="molecule type" value="Genomic_DNA"/>
</dbReference>
<dbReference type="OrthoDB" id="5185945at2"/>
<dbReference type="AlphaFoldDB" id="A0A1G9DGM5"/>
<reference evidence="2" key="1">
    <citation type="submission" date="2016-10" db="EMBL/GenBank/DDBJ databases">
        <authorList>
            <person name="Varghese N."/>
            <person name="Submissions S."/>
        </authorList>
    </citation>
    <scope>NUCLEOTIDE SEQUENCE [LARGE SCALE GENOMIC DNA]</scope>
    <source>
        <strain evidence="2">CGMCC 4.3147</strain>
    </source>
</reference>
<evidence type="ECO:0008006" key="3">
    <source>
        <dbReference type="Google" id="ProtNLM"/>
    </source>
</evidence>
<protein>
    <recommendedName>
        <fullName evidence="3">DUF3052 domain-containing protein</fullName>
    </recommendedName>
</protein>
<gene>
    <name evidence="1" type="ORF">SAMN05216298_0884</name>
</gene>
<dbReference type="InterPro" id="IPR021412">
    <property type="entry name" value="DUF3052"/>
</dbReference>